<dbReference type="Proteomes" id="UP000189705">
    <property type="component" value="Unplaced"/>
</dbReference>
<organism evidence="1 2">
    <name type="scientific">Alligator sinensis</name>
    <name type="common">Chinese alligator</name>
    <dbReference type="NCBI Taxonomy" id="38654"/>
    <lineage>
        <taxon>Eukaryota</taxon>
        <taxon>Metazoa</taxon>
        <taxon>Chordata</taxon>
        <taxon>Craniata</taxon>
        <taxon>Vertebrata</taxon>
        <taxon>Euteleostomi</taxon>
        <taxon>Archelosauria</taxon>
        <taxon>Archosauria</taxon>
        <taxon>Crocodylia</taxon>
        <taxon>Alligatoridae</taxon>
        <taxon>Alligatorinae</taxon>
        <taxon>Alligator</taxon>
    </lineage>
</organism>
<dbReference type="GeneID" id="112550920"/>
<dbReference type="AlphaFoldDB" id="A0A3Q0GXY3"/>
<evidence type="ECO:0000313" key="2">
    <source>
        <dbReference type="RefSeq" id="XP_025064621.1"/>
    </source>
</evidence>
<keyword evidence="1" id="KW-1185">Reference proteome</keyword>
<dbReference type="PANTHER" id="PTHR35673">
    <property type="entry name" value="UPF0500 PROTEIN C1ORF216"/>
    <property type="match status" value="1"/>
</dbReference>
<dbReference type="PANTHER" id="PTHR35673:SF1">
    <property type="entry name" value="UPF0500 PROTEIN C1ORF216"/>
    <property type="match status" value="1"/>
</dbReference>
<dbReference type="RefSeq" id="XP_025064621.1">
    <property type="nucleotide sequence ID" value="XM_025208836.1"/>
</dbReference>
<gene>
    <name evidence="2" type="primary">LOC112550920</name>
</gene>
<dbReference type="KEGG" id="asn:112550920"/>
<accession>A0A3Q0GXY3</accession>
<proteinExistence type="predicted"/>
<reference evidence="2" key="1">
    <citation type="submission" date="2025-08" db="UniProtKB">
        <authorList>
            <consortium name="RefSeq"/>
        </authorList>
    </citation>
    <scope>IDENTIFICATION</scope>
</reference>
<dbReference type="Pfam" id="PF15546">
    <property type="entry name" value="DUF4653"/>
    <property type="match status" value="1"/>
</dbReference>
<evidence type="ECO:0000313" key="1">
    <source>
        <dbReference type="Proteomes" id="UP000189705"/>
    </source>
</evidence>
<protein>
    <submittedName>
        <fullName evidence="2">Uncharacterized protein LOC112550920</fullName>
    </submittedName>
</protein>
<name>A0A3Q0GXY3_ALLSI</name>
<dbReference type="InParanoid" id="A0A3Q0GXY3"/>
<dbReference type="InterPro" id="IPR027812">
    <property type="entry name" value="DUF4653"/>
</dbReference>
<sequence length="272" mass="30343">MAEEVGLMSGDEEETQINDGEDSFQTCHALTTADCCSTEPLQGSSNEEKERSIVPARLSVLSGKAIACEKTLIGHQLIAHNKVQNIASGFTEYHSTDADMPLAASSYPVAICKLMPVDISSPCSESLLWNSNQKSEESQLSNAAKVSAFPQNLTSLLVSGFSCCRTWNSKTELTLEGPLKVWTPCSLSQTIWMKTMKVTETIEKQKQEEKEKYRLQLTMYRRLLLLRSIRSLHKQLEQQQARLQECYGMVINTKKEVLKHIRLTSPSPSPSP</sequence>